<gene>
    <name evidence="1" type="ORF">NCTC11532_00749</name>
</gene>
<name>A0A378LP91_9GAMM</name>
<accession>A0A378LP91</accession>
<reference evidence="1 2" key="1">
    <citation type="submission" date="2018-06" db="EMBL/GenBank/DDBJ databases">
        <authorList>
            <consortium name="Pathogen Informatics"/>
            <person name="Doyle S."/>
        </authorList>
    </citation>
    <scope>NUCLEOTIDE SEQUENCE [LARGE SCALE GENOMIC DNA]</scope>
    <source>
        <strain evidence="1 2">NCTC11532</strain>
    </source>
</reference>
<organism evidence="1 2">
    <name type="scientific">Legionella wadsworthii</name>
    <dbReference type="NCBI Taxonomy" id="28088"/>
    <lineage>
        <taxon>Bacteria</taxon>
        <taxon>Pseudomonadati</taxon>
        <taxon>Pseudomonadota</taxon>
        <taxon>Gammaproteobacteria</taxon>
        <taxon>Legionellales</taxon>
        <taxon>Legionellaceae</taxon>
        <taxon>Legionella</taxon>
    </lineage>
</organism>
<sequence>MYSKKLKINKRNVPMITEDFSADFEIIIKKLSGIKVDTARYESVKRLNDRIREIRESDLSKNEKIFALLDVFESEYAFICKSFGGSKSKLGLFLKNFCVENFGVLLNEESAYHILPEGLMMRILDTFTVKSPEKESLLPPISKRSTQVDHISISAPTIGSQPESNSRVSSSLNILEADKEKIGQQTLRSSKELTRLGSMFGSTQFCYAEKPSGVEPGFRAVELDDLFFVALAKILKEAPNKKLQDLAAKLASPEKELHDRQVLFSTFIQIHVKGPHVKGALDPDVQWLCTQVKTAVSQNNELKAWMYKLDYAEGQKNRIKANKEAIREFVGTRFAGIFSAQNQRQEISWVTNAKGEVHALLACGWKNGLEELTKYLYAGSGPDYNGVLVEDKKASVKRSKYIPGLAKNLIFGVGIGDRDGMGKDAQNKGFADEAFYGFDYGKPYEGDGVAASLSDDFSFKDTFARAPSLFRSSSTIGVARHFMYRNYNVFYDTALSERMFGFHLFKKMITGENPNDEVMDSYPGLREELKRIEDKTPTPEELLIDLGRLREQSGKDSKLRSLIDTQTIAIVSGKLSNFDLYFARIKLDLLDMGMQHGIPYDELSGYLEFIEEMEETARKSNQHILNTFEKRSVLTAEEIDCLDQLEKYFSPASVMSPDGAVFLNWMRLDPQSGRIPFQLKKEENGTFTLTTTDKNIANQLKEEFGLVCKQDDAGLSCVMAPDAFARLMKQAEKKYHEKRDGLLIKPTYKFATLPNVVAFINQGKSALDSGVDASFMWRDDNSLSLRIIVTTEKQAEHARRLFKTEFKLNETKFIQIPSNMHAHFQKRVERLHEDYVLKGKEKEAPRESVISMLPYSKEEISPPESNKWNALYRKSEKDITKKLTPDELLMQRLEEMARKGLLKEEYLEELALVIRETDFENIYQLLSYNDETLSLPQNIHAILKEQFDKIQVIEDRTFMTEPVTGNGLKQTFL</sequence>
<dbReference type="RefSeq" id="WP_031564128.1">
    <property type="nucleotide sequence ID" value="NZ_CAAAIS010000011.1"/>
</dbReference>
<dbReference type="EMBL" id="UGPB01000001">
    <property type="protein sequence ID" value="STY28574.1"/>
    <property type="molecule type" value="Genomic_DNA"/>
</dbReference>
<evidence type="ECO:0000313" key="1">
    <source>
        <dbReference type="EMBL" id="STY28574.1"/>
    </source>
</evidence>
<dbReference type="AlphaFoldDB" id="A0A378LP91"/>
<keyword evidence="2" id="KW-1185">Reference proteome</keyword>
<dbReference type="Proteomes" id="UP000255297">
    <property type="component" value="Unassembled WGS sequence"/>
</dbReference>
<proteinExistence type="predicted"/>
<protein>
    <submittedName>
        <fullName evidence="1">Uncharacterized protein</fullName>
    </submittedName>
</protein>
<dbReference type="OrthoDB" id="8645575at2"/>
<evidence type="ECO:0000313" key="2">
    <source>
        <dbReference type="Proteomes" id="UP000255297"/>
    </source>
</evidence>